<reference evidence="1" key="1">
    <citation type="submission" date="2021-05" db="EMBL/GenBank/DDBJ databases">
        <authorList>
            <person name="Scholz U."/>
            <person name="Mascher M."/>
            <person name="Fiebig A."/>
        </authorList>
    </citation>
    <scope>NUCLEOTIDE SEQUENCE [LARGE SCALE GENOMIC DNA]</scope>
</reference>
<name>A0ACD5UMV1_AVESA</name>
<protein>
    <submittedName>
        <fullName evidence="1">Uncharacterized protein</fullName>
    </submittedName>
</protein>
<evidence type="ECO:0000313" key="1">
    <source>
        <dbReference type="EnsemblPlants" id="AVESA.00010b.r2.2CG0283020.2.CDS"/>
    </source>
</evidence>
<organism evidence="1 2">
    <name type="scientific">Avena sativa</name>
    <name type="common">Oat</name>
    <dbReference type="NCBI Taxonomy" id="4498"/>
    <lineage>
        <taxon>Eukaryota</taxon>
        <taxon>Viridiplantae</taxon>
        <taxon>Streptophyta</taxon>
        <taxon>Embryophyta</taxon>
        <taxon>Tracheophyta</taxon>
        <taxon>Spermatophyta</taxon>
        <taxon>Magnoliopsida</taxon>
        <taxon>Liliopsida</taxon>
        <taxon>Poales</taxon>
        <taxon>Poaceae</taxon>
        <taxon>BOP clade</taxon>
        <taxon>Pooideae</taxon>
        <taxon>Poodae</taxon>
        <taxon>Poeae</taxon>
        <taxon>Poeae Chloroplast Group 1 (Aveneae type)</taxon>
        <taxon>Aveninae</taxon>
        <taxon>Avena</taxon>
    </lineage>
</organism>
<dbReference type="EnsemblPlants" id="AVESA.00010b.r2.2CG0283020.2">
    <property type="protein sequence ID" value="AVESA.00010b.r2.2CG0283020.2.CDS"/>
    <property type="gene ID" value="AVESA.00010b.r2.2CG0283020"/>
</dbReference>
<dbReference type="Proteomes" id="UP001732700">
    <property type="component" value="Chromosome 2C"/>
</dbReference>
<proteinExistence type="predicted"/>
<keyword evidence="2" id="KW-1185">Reference proteome</keyword>
<sequence length="368" mass="43002">MAQYDLTVRMAAQMDCHLVFPILEFLQERQLYADEQILQGKICLLSGTNMVDYAMDIHKSLHGTEDVPADMVARRSEVVARLRSLDEAAAPIVAFLSNQQLVQELRPDKQYNIHMLQERYQIGPDQIEALYQYAKFQFECGNYSGAADFLYQYRALCTNSERSLSALWGKLAAEILMQNWDVAQEELNRLKEIIDSKNFSSPINQLHSRIWLMHWSLFIFFNHENGKNGIIDLFFQDRYLNAIQTNAPHLLRYLAAAVVVNKRRRNMLKELIKVIQQEQQTYKDPITEFLECLYVNYDFDGAQQKLIECEQVILNDPFLGKRIEEGNFVTVPLRDEFLENSRLFIFETYCHIHRCIDIGLVSSFMSHF</sequence>
<accession>A0ACD5UMV1</accession>
<reference evidence="1" key="2">
    <citation type="submission" date="2025-09" db="UniProtKB">
        <authorList>
            <consortium name="EnsemblPlants"/>
        </authorList>
    </citation>
    <scope>IDENTIFICATION</scope>
</reference>
<evidence type="ECO:0000313" key="2">
    <source>
        <dbReference type="Proteomes" id="UP001732700"/>
    </source>
</evidence>